<feature type="compositionally biased region" description="Gly residues" evidence="2">
    <location>
        <begin position="175"/>
        <end position="184"/>
    </location>
</feature>
<sequence>MFHGRPAFTIVCTRGRYQTIPQMRRSRNFHLVDLPYSGSRMYIVHPPKWQYLQRLHPEDLMYLREEVQAAQMSDAHPINHDALADTESRIDRVLSQQYGMDDEMDDGDYYRIFDHGGGGIPDGWSGYFPNPRFGPADASEANFGYNPAPGFPGHAFPDAPPSFPARHDRSHRHGGMGFGRGGEAGSRHRPRSSTSHTNTPPSSFGSTSPLPSAVHEDLIDDDSDDFAPPRSHPRHHHHSHHTPPPASSPFSPAPPFTTTTDLYARLSLPRTCTPQDLLAAKRALAKKFHPDRVASGTEEQKEEAGRRMAEVNEAFDVLSDEGRRRVYDMTGEFGEGAERMAGAGMAAGGGGVSGFEGMRGRRMGGFGAESERSGFGGMSGFGRGMSGRGW</sequence>
<dbReference type="PROSITE" id="PS50076">
    <property type="entry name" value="DNAJ_2"/>
    <property type="match status" value="1"/>
</dbReference>
<dbReference type="InterPro" id="IPR050817">
    <property type="entry name" value="DjlA_DnaK_co-chaperone"/>
</dbReference>
<evidence type="ECO:0000259" key="3">
    <source>
        <dbReference type="PROSITE" id="PS50076"/>
    </source>
</evidence>
<name>A0A9P4QNF9_9PLEO</name>
<dbReference type="EMBL" id="ML996292">
    <property type="protein sequence ID" value="KAF2728164.1"/>
    <property type="molecule type" value="Genomic_DNA"/>
</dbReference>
<proteinExistence type="predicted"/>
<feature type="compositionally biased region" description="Low complexity" evidence="2">
    <location>
        <begin position="192"/>
        <end position="203"/>
    </location>
</feature>
<comment type="caution">
    <text evidence="4">The sequence shown here is derived from an EMBL/GenBank/DDBJ whole genome shotgun (WGS) entry which is preliminary data.</text>
</comment>
<feature type="compositionally biased region" description="Pro residues" evidence="2">
    <location>
        <begin position="242"/>
        <end position="255"/>
    </location>
</feature>
<dbReference type="Gene3D" id="1.10.287.110">
    <property type="entry name" value="DnaJ domain"/>
    <property type="match status" value="1"/>
</dbReference>
<dbReference type="CDD" id="cd06257">
    <property type="entry name" value="DnaJ"/>
    <property type="match status" value="1"/>
</dbReference>
<dbReference type="SMART" id="SM00271">
    <property type="entry name" value="DnaJ"/>
    <property type="match status" value="1"/>
</dbReference>
<dbReference type="SUPFAM" id="SSF46565">
    <property type="entry name" value="Chaperone J-domain"/>
    <property type="match status" value="1"/>
</dbReference>
<feature type="coiled-coil region" evidence="1">
    <location>
        <begin position="294"/>
        <end position="321"/>
    </location>
</feature>
<evidence type="ECO:0000313" key="5">
    <source>
        <dbReference type="Proteomes" id="UP000799444"/>
    </source>
</evidence>
<reference evidence="4" key="1">
    <citation type="journal article" date="2020" name="Stud. Mycol.">
        <title>101 Dothideomycetes genomes: a test case for predicting lifestyles and emergence of pathogens.</title>
        <authorList>
            <person name="Haridas S."/>
            <person name="Albert R."/>
            <person name="Binder M."/>
            <person name="Bloem J."/>
            <person name="Labutti K."/>
            <person name="Salamov A."/>
            <person name="Andreopoulos B."/>
            <person name="Baker S."/>
            <person name="Barry K."/>
            <person name="Bills G."/>
            <person name="Bluhm B."/>
            <person name="Cannon C."/>
            <person name="Castanera R."/>
            <person name="Culley D."/>
            <person name="Daum C."/>
            <person name="Ezra D."/>
            <person name="Gonzalez J."/>
            <person name="Henrissat B."/>
            <person name="Kuo A."/>
            <person name="Liang C."/>
            <person name="Lipzen A."/>
            <person name="Lutzoni F."/>
            <person name="Magnuson J."/>
            <person name="Mondo S."/>
            <person name="Nolan M."/>
            <person name="Ohm R."/>
            <person name="Pangilinan J."/>
            <person name="Park H.-J."/>
            <person name="Ramirez L."/>
            <person name="Alfaro M."/>
            <person name="Sun H."/>
            <person name="Tritt A."/>
            <person name="Yoshinaga Y."/>
            <person name="Zwiers L.-H."/>
            <person name="Turgeon B."/>
            <person name="Goodwin S."/>
            <person name="Spatafora J."/>
            <person name="Crous P."/>
            <person name="Grigoriev I."/>
        </authorList>
    </citation>
    <scope>NUCLEOTIDE SEQUENCE</scope>
    <source>
        <strain evidence="4">CBS 125425</strain>
    </source>
</reference>
<feature type="compositionally biased region" description="Basic residues" evidence="2">
    <location>
        <begin position="231"/>
        <end position="241"/>
    </location>
</feature>
<feature type="region of interest" description="Disordered" evidence="2">
    <location>
        <begin position="152"/>
        <end position="256"/>
    </location>
</feature>
<dbReference type="InterPro" id="IPR036869">
    <property type="entry name" value="J_dom_sf"/>
</dbReference>
<evidence type="ECO:0000256" key="2">
    <source>
        <dbReference type="SAM" id="MobiDB-lite"/>
    </source>
</evidence>
<dbReference type="PRINTS" id="PR00625">
    <property type="entry name" value="JDOMAIN"/>
</dbReference>
<dbReference type="OrthoDB" id="10250354at2759"/>
<evidence type="ECO:0000256" key="1">
    <source>
        <dbReference type="SAM" id="Coils"/>
    </source>
</evidence>
<dbReference type="PANTHER" id="PTHR24074">
    <property type="entry name" value="CO-CHAPERONE PROTEIN DJLA"/>
    <property type="match status" value="1"/>
</dbReference>
<protein>
    <submittedName>
        <fullName evidence="4">DnaJ-domain-containing protein</fullName>
    </submittedName>
</protein>
<keyword evidence="5" id="KW-1185">Reference proteome</keyword>
<dbReference type="InterPro" id="IPR001623">
    <property type="entry name" value="DnaJ_domain"/>
</dbReference>
<dbReference type="Proteomes" id="UP000799444">
    <property type="component" value="Unassembled WGS sequence"/>
</dbReference>
<organism evidence="4 5">
    <name type="scientific">Polyplosphaeria fusca</name>
    <dbReference type="NCBI Taxonomy" id="682080"/>
    <lineage>
        <taxon>Eukaryota</taxon>
        <taxon>Fungi</taxon>
        <taxon>Dikarya</taxon>
        <taxon>Ascomycota</taxon>
        <taxon>Pezizomycotina</taxon>
        <taxon>Dothideomycetes</taxon>
        <taxon>Pleosporomycetidae</taxon>
        <taxon>Pleosporales</taxon>
        <taxon>Tetraplosphaeriaceae</taxon>
        <taxon>Polyplosphaeria</taxon>
    </lineage>
</organism>
<evidence type="ECO:0000313" key="4">
    <source>
        <dbReference type="EMBL" id="KAF2728164.1"/>
    </source>
</evidence>
<feature type="domain" description="J" evidence="3">
    <location>
        <begin position="261"/>
        <end position="331"/>
    </location>
</feature>
<accession>A0A9P4QNF9</accession>
<dbReference type="AlphaFoldDB" id="A0A9P4QNF9"/>
<dbReference type="Pfam" id="PF00226">
    <property type="entry name" value="DnaJ"/>
    <property type="match status" value="1"/>
</dbReference>
<gene>
    <name evidence="4" type="ORF">EJ04DRAFT_569744</name>
</gene>
<keyword evidence="1" id="KW-0175">Coiled coil</keyword>